<feature type="compositionally biased region" description="Low complexity" evidence="6">
    <location>
        <begin position="132"/>
        <end position="143"/>
    </location>
</feature>
<dbReference type="CDD" id="cd16098">
    <property type="entry name" value="FliS"/>
    <property type="match status" value="1"/>
</dbReference>
<dbReference type="GO" id="GO:0044780">
    <property type="term" value="P:bacterial-type flagellum assembly"/>
    <property type="evidence" value="ECO:0007669"/>
    <property type="project" value="InterPro"/>
</dbReference>
<evidence type="ECO:0000256" key="6">
    <source>
        <dbReference type="SAM" id="MobiDB-lite"/>
    </source>
</evidence>
<organism evidence="7 8">
    <name type="scientific">Candidatus Magnetoglobus multicellularis str. Araruama</name>
    <dbReference type="NCBI Taxonomy" id="890399"/>
    <lineage>
        <taxon>Bacteria</taxon>
        <taxon>Pseudomonadati</taxon>
        <taxon>Thermodesulfobacteriota</taxon>
        <taxon>Desulfobacteria</taxon>
        <taxon>Desulfobacterales</taxon>
        <taxon>Desulfobacteraceae</taxon>
        <taxon>Candidatus Magnetoglobus</taxon>
    </lineage>
</organism>
<dbReference type="InterPro" id="IPR003713">
    <property type="entry name" value="FliS"/>
</dbReference>
<evidence type="ECO:0000313" key="7">
    <source>
        <dbReference type="EMBL" id="ETR74085.1"/>
    </source>
</evidence>
<keyword evidence="5" id="KW-0143">Chaperone</keyword>
<comment type="subcellular location">
    <subcellularLocation>
        <location evidence="1">Cytoplasm</location>
        <location evidence="1">Cytosol</location>
    </subcellularLocation>
</comment>
<evidence type="ECO:0000256" key="4">
    <source>
        <dbReference type="ARBA" id="ARBA00022795"/>
    </source>
</evidence>
<sequence>MPPMGYSEYTRTEEQQTDNKEKILLMLLEGAARFTRFARMGLEKQSLQLKGENISKVLAILTELDCALDRDVGAEFVSSLSDLYRYMMNRLSHANIHNEMEPLEEVERLLITIKEGFEGAAEDIHGKPNVVPKQQTLPKQQPQRGFSMAA</sequence>
<dbReference type="Proteomes" id="UP000189670">
    <property type="component" value="Unassembled WGS sequence"/>
</dbReference>
<dbReference type="PANTHER" id="PTHR34773:SF1">
    <property type="entry name" value="FLAGELLAR SECRETION CHAPERONE FLIS"/>
    <property type="match status" value="1"/>
</dbReference>
<keyword evidence="4" id="KW-1005">Bacterial flagellum biogenesis</keyword>
<evidence type="ECO:0000256" key="5">
    <source>
        <dbReference type="ARBA" id="ARBA00023186"/>
    </source>
</evidence>
<keyword evidence="7" id="KW-0282">Flagellum</keyword>
<evidence type="ECO:0000256" key="2">
    <source>
        <dbReference type="ARBA" id="ARBA00008787"/>
    </source>
</evidence>
<reference evidence="8" key="1">
    <citation type="submission" date="2012-11" db="EMBL/GenBank/DDBJ databases">
        <authorList>
            <person name="Lucero-Rivera Y.E."/>
            <person name="Tovar-Ramirez D."/>
        </authorList>
    </citation>
    <scope>NUCLEOTIDE SEQUENCE [LARGE SCALE GENOMIC DNA]</scope>
    <source>
        <strain evidence="8">Araruama</strain>
    </source>
</reference>
<evidence type="ECO:0000256" key="3">
    <source>
        <dbReference type="ARBA" id="ARBA00022490"/>
    </source>
</evidence>
<dbReference type="Gene3D" id="1.20.120.340">
    <property type="entry name" value="Flagellar protein FliS"/>
    <property type="match status" value="1"/>
</dbReference>
<keyword evidence="7" id="KW-0969">Cilium</keyword>
<evidence type="ECO:0000313" key="8">
    <source>
        <dbReference type="Proteomes" id="UP000189670"/>
    </source>
</evidence>
<protein>
    <submittedName>
        <fullName evidence="7">Flagellar protein FliS</fullName>
    </submittedName>
</protein>
<dbReference type="AlphaFoldDB" id="A0A1V1PHC0"/>
<accession>A0A1V1PHC0</accession>
<dbReference type="SUPFAM" id="SSF101116">
    <property type="entry name" value="Flagellar export chaperone FliS"/>
    <property type="match status" value="1"/>
</dbReference>
<dbReference type="NCBIfam" id="TIGR00208">
    <property type="entry name" value="fliS"/>
    <property type="match status" value="1"/>
</dbReference>
<keyword evidence="3" id="KW-0963">Cytoplasm</keyword>
<gene>
    <name evidence="7" type="primary">fliS</name>
    <name evidence="7" type="ORF">OMM_06542</name>
</gene>
<feature type="region of interest" description="Disordered" evidence="6">
    <location>
        <begin position="125"/>
        <end position="150"/>
    </location>
</feature>
<keyword evidence="7" id="KW-0966">Cell projection</keyword>
<dbReference type="InterPro" id="IPR036584">
    <property type="entry name" value="FliS_sf"/>
</dbReference>
<dbReference type="Pfam" id="PF02561">
    <property type="entry name" value="FliS"/>
    <property type="match status" value="1"/>
</dbReference>
<comment type="caution">
    <text evidence="7">The sequence shown here is derived from an EMBL/GenBank/DDBJ whole genome shotgun (WGS) entry which is preliminary data.</text>
</comment>
<comment type="similarity">
    <text evidence="2">Belongs to the FliS family.</text>
</comment>
<dbReference type="EMBL" id="ATBP01000022">
    <property type="protein sequence ID" value="ETR74085.1"/>
    <property type="molecule type" value="Genomic_DNA"/>
</dbReference>
<dbReference type="GO" id="GO:0071973">
    <property type="term" value="P:bacterial-type flagellum-dependent cell motility"/>
    <property type="evidence" value="ECO:0007669"/>
    <property type="project" value="TreeGrafter"/>
</dbReference>
<dbReference type="GO" id="GO:0005829">
    <property type="term" value="C:cytosol"/>
    <property type="evidence" value="ECO:0007669"/>
    <property type="project" value="UniProtKB-SubCell"/>
</dbReference>
<name>A0A1V1PHC0_9BACT</name>
<proteinExistence type="inferred from homology"/>
<dbReference type="PANTHER" id="PTHR34773">
    <property type="entry name" value="FLAGELLAR SECRETION CHAPERONE FLIS"/>
    <property type="match status" value="1"/>
</dbReference>
<evidence type="ECO:0000256" key="1">
    <source>
        <dbReference type="ARBA" id="ARBA00004514"/>
    </source>
</evidence>